<gene>
    <name evidence="2" type="ORF">ACET3X_006206</name>
</gene>
<dbReference type="Pfam" id="PF11951">
    <property type="entry name" value="Fungal_trans_2"/>
    <property type="match status" value="1"/>
</dbReference>
<accession>A0ABR3UHL8</accession>
<evidence type="ECO:0000256" key="1">
    <source>
        <dbReference type="SAM" id="MobiDB-lite"/>
    </source>
</evidence>
<sequence length="567" mass="63492">MAISAERQYEFFVTTDEPHQPAGVERSTIRRLVMRNYFDTKIAGPQFNVPEHSSMSAVVAEKQLKSRFRLSGLGIEKRKSLSRQKEYLCKETKGEKRRPQVLRTRSGPTPLSSTIGTGNSGIGHYNETEHSTSRRNPSEPAPERSVPKADLDTHHVDPFGAPPIPDTPQLDALFRLYKSSHKNNSIGPDAMHTWKSFILNDAGLLHGTLASWALYGMLVNGSHDLRVCELEHKNEAVRTVTYKLAMCRGSVPDDVVGTVLTLANLENLTGAYDVAQLHLTALRAMVEERGGILAFEKNDGLTRGILWVDFHAAAASRTSPSFPHVWLGPDAPLPDKLHDEATHTSPTSLLQLSCAAIECFNIFYRLHRLALATSSHWTGRVARVALSNLLYTTQFILLSVPDRSQDFLEFDQSIQDRGSEYHGFEKHGADAASIVEALLAAALIFIYAVLRALPLKTKIFAILLQRLRTAVDRPNTSVLETWQREKNLNMLLWALVMACCVATGAERTWWTTQLCGVCKEMNIGSREQLEHEMRRVAWTDSFFDDRIDGIWAEAMQASEDRTSWDSK</sequence>
<protein>
    <recommendedName>
        <fullName evidence="4">Tachykinin family protein</fullName>
    </recommendedName>
</protein>
<dbReference type="EMBL" id="JBHGVX010000005">
    <property type="protein sequence ID" value="KAL1795982.1"/>
    <property type="molecule type" value="Genomic_DNA"/>
</dbReference>
<organism evidence="2 3">
    <name type="scientific">Alternaria dauci</name>
    <dbReference type="NCBI Taxonomy" id="48095"/>
    <lineage>
        <taxon>Eukaryota</taxon>
        <taxon>Fungi</taxon>
        <taxon>Dikarya</taxon>
        <taxon>Ascomycota</taxon>
        <taxon>Pezizomycotina</taxon>
        <taxon>Dothideomycetes</taxon>
        <taxon>Pleosporomycetidae</taxon>
        <taxon>Pleosporales</taxon>
        <taxon>Pleosporineae</taxon>
        <taxon>Pleosporaceae</taxon>
        <taxon>Alternaria</taxon>
        <taxon>Alternaria sect. Porri</taxon>
    </lineage>
</organism>
<feature type="region of interest" description="Disordered" evidence="1">
    <location>
        <begin position="90"/>
        <end position="154"/>
    </location>
</feature>
<comment type="caution">
    <text evidence="2">The sequence shown here is derived from an EMBL/GenBank/DDBJ whole genome shotgun (WGS) entry which is preliminary data.</text>
</comment>
<name>A0ABR3UHL8_9PLEO</name>
<dbReference type="InterPro" id="IPR021858">
    <property type="entry name" value="Fun_TF"/>
</dbReference>
<evidence type="ECO:0008006" key="4">
    <source>
        <dbReference type="Google" id="ProtNLM"/>
    </source>
</evidence>
<dbReference type="Proteomes" id="UP001578633">
    <property type="component" value="Chromosome 5"/>
</dbReference>
<dbReference type="RefSeq" id="XP_069306566.1">
    <property type="nucleotide sequence ID" value="XM_069452392.1"/>
</dbReference>
<reference evidence="2 3" key="1">
    <citation type="submission" date="2024-09" db="EMBL/GenBank/DDBJ databases">
        <title>T2T genomes of carrot and Alternaria dauci and their utility for understanding host-pathogen interaction during carrot leaf blight disease.</title>
        <authorList>
            <person name="Liu W."/>
            <person name="Xu S."/>
            <person name="Ou C."/>
            <person name="Liu X."/>
            <person name="Zhuang F."/>
            <person name="Deng X.W."/>
        </authorList>
    </citation>
    <scope>NUCLEOTIDE SEQUENCE [LARGE SCALE GENOMIC DNA]</scope>
    <source>
        <strain evidence="2 3">A2016</strain>
    </source>
</reference>
<proteinExistence type="predicted"/>
<evidence type="ECO:0000313" key="2">
    <source>
        <dbReference type="EMBL" id="KAL1795982.1"/>
    </source>
</evidence>
<dbReference type="PANTHER" id="PTHR37540:SF5">
    <property type="entry name" value="TRANSCRIPTION FACTOR DOMAIN-CONTAINING PROTEIN"/>
    <property type="match status" value="1"/>
</dbReference>
<dbReference type="GeneID" id="96086528"/>
<evidence type="ECO:0000313" key="3">
    <source>
        <dbReference type="Proteomes" id="UP001578633"/>
    </source>
</evidence>
<keyword evidence="3" id="KW-1185">Reference proteome</keyword>
<dbReference type="PANTHER" id="PTHR37540">
    <property type="entry name" value="TRANSCRIPTION FACTOR (ACR-2), PUTATIVE-RELATED-RELATED"/>
    <property type="match status" value="1"/>
</dbReference>
<feature type="compositionally biased region" description="Basic and acidic residues" evidence="1">
    <location>
        <begin position="141"/>
        <end position="154"/>
    </location>
</feature>